<gene>
    <name evidence="4" type="ORF">MGAL_10B082534</name>
</gene>
<dbReference type="Proteomes" id="UP000596742">
    <property type="component" value="Unassembled WGS sequence"/>
</dbReference>
<comment type="similarity">
    <text evidence="1">Belongs to the mab-21 family.</text>
</comment>
<evidence type="ECO:0000313" key="5">
    <source>
        <dbReference type="Proteomes" id="UP000596742"/>
    </source>
</evidence>
<feature type="domain" description="Mab-21-like HhH/H2TH-like" evidence="3">
    <location>
        <begin position="248"/>
        <end position="335"/>
    </location>
</feature>
<dbReference type="OrthoDB" id="6054650at2759"/>
<dbReference type="PANTHER" id="PTHR10656:SF69">
    <property type="entry name" value="MAB-21-LIKE HHH_H2TH-LIKE DOMAIN-CONTAINING PROTEIN"/>
    <property type="match status" value="1"/>
</dbReference>
<dbReference type="PANTHER" id="PTHR10656">
    <property type="entry name" value="CELL FATE DETERMINING PROTEIN MAB21-RELATED"/>
    <property type="match status" value="1"/>
</dbReference>
<dbReference type="SMART" id="SM01265">
    <property type="entry name" value="Mab-21"/>
    <property type="match status" value="1"/>
</dbReference>
<name>A0A8B6CFV2_MYTGA</name>
<dbReference type="Pfam" id="PF03281">
    <property type="entry name" value="Mab-21"/>
    <property type="match status" value="1"/>
</dbReference>
<evidence type="ECO:0000313" key="4">
    <source>
        <dbReference type="EMBL" id="VDI03969.1"/>
    </source>
</evidence>
<evidence type="ECO:0000259" key="2">
    <source>
        <dbReference type="Pfam" id="PF03281"/>
    </source>
</evidence>
<evidence type="ECO:0000259" key="3">
    <source>
        <dbReference type="Pfam" id="PF20266"/>
    </source>
</evidence>
<sequence length="654" mass="76376">MATNLPLSFYHYLCQKLGTKDLVKIRRLCHAICDYVSPMNFRLFMTLFGRTITRISSGSKAEGLNMKRSDLDIMYVIEILNVVEDPLDRSGFMFSFLISTEYTKPGFVRLKLHYSAIQVENSWCKERDGFVFLSSEQVKNIPFAKMENHTDVILHGPCITTANESHDMAICLRSKSWIAQAQNWVVRNRVWPSCELVSLIVSYGVLFVSIGSKDSLNEDLEWRISFSVAEKHLIYSFTHIQLLSYALLKILLKEVIENNTFLKGLLCSYFIKTLVFWVIEEEGTSAKDDLISYFHRLICRLRYFVEISFLPHYFIPENNLIENRFNPEQKKSLLDMLTEINQKGIYCFLESETVSEFFRANLNSWKIVTGFDYELVKDPLSILKDSMYFDVSPNTLIVLFSRHKLVSHRYLYTLFWCAICQHIGHVQICIHERSNKDQYRRYKTYLPYLVMGLQKDAITGWLCLASYFFSMECYNTCLILIDYILHKHCFGHSTDIASHIGKINSLELEAVKYGVMNAHSISRRHFVDVSGFTLSIRDRPLKLQLEILDNLCFVSSPLVYTYFLRFMCCFHLNDSNGVRCALRDLQRRPSSRLSANEYCLGLAYYTLKEYHNALSIFDPYSEFVKSNYNVKNPVIIDHIYKLDLVIRKLKRELS</sequence>
<dbReference type="AlphaFoldDB" id="A0A8B6CFV2"/>
<protein>
    <recommendedName>
        <fullName evidence="6">Mab-21-like HhH/H2TH-like domain-containing protein</fullName>
    </recommendedName>
</protein>
<feature type="domain" description="Mab-21-like nucleotidyltransferase" evidence="2">
    <location>
        <begin position="167"/>
        <end position="235"/>
    </location>
</feature>
<reference evidence="4" key="1">
    <citation type="submission" date="2018-11" db="EMBL/GenBank/DDBJ databases">
        <authorList>
            <person name="Alioto T."/>
            <person name="Alioto T."/>
        </authorList>
    </citation>
    <scope>NUCLEOTIDE SEQUENCE</scope>
</reference>
<keyword evidence="5" id="KW-1185">Reference proteome</keyword>
<accession>A0A8B6CFV2</accession>
<dbReference type="InterPro" id="IPR046903">
    <property type="entry name" value="Mab-21-like_nuc_Trfase"/>
</dbReference>
<comment type="caution">
    <text evidence="4">The sequence shown here is derived from an EMBL/GenBank/DDBJ whole genome shotgun (WGS) entry which is preliminary data.</text>
</comment>
<dbReference type="Pfam" id="PF20266">
    <property type="entry name" value="Mab-21_C"/>
    <property type="match status" value="1"/>
</dbReference>
<evidence type="ECO:0000256" key="1">
    <source>
        <dbReference type="ARBA" id="ARBA00008307"/>
    </source>
</evidence>
<dbReference type="EMBL" id="UYJE01001652">
    <property type="protein sequence ID" value="VDI03969.1"/>
    <property type="molecule type" value="Genomic_DNA"/>
</dbReference>
<dbReference type="InterPro" id="IPR024810">
    <property type="entry name" value="MAB21L/cGLR"/>
</dbReference>
<dbReference type="InterPro" id="IPR046906">
    <property type="entry name" value="Mab-21_HhH/H2TH-like"/>
</dbReference>
<evidence type="ECO:0008006" key="6">
    <source>
        <dbReference type="Google" id="ProtNLM"/>
    </source>
</evidence>
<organism evidence="4 5">
    <name type="scientific">Mytilus galloprovincialis</name>
    <name type="common">Mediterranean mussel</name>
    <dbReference type="NCBI Taxonomy" id="29158"/>
    <lineage>
        <taxon>Eukaryota</taxon>
        <taxon>Metazoa</taxon>
        <taxon>Spiralia</taxon>
        <taxon>Lophotrochozoa</taxon>
        <taxon>Mollusca</taxon>
        <taxon>Bivalvia</taxon>
        <taxon>Autobranchia</taxon>
        <taxon>Pteriomorphia</taxon>
        <taxon>Mytilida</taxon>
        <taxon>Mytiloidea</taxon>
        <taxon>Mytilidae</taxon>
        <taxon>Mytilinae</taxon>
        <taxon>Mytilus</taxon>
    </lineage>
</organism>
<proteinExistence type="inferred from homology"/>
<dbReference type="Gene3D" id="1.10.1410.40">
    <property type="match status" value="1"/>
</dbReference>